<dbReference type="InterPro" id="IPR017978">
    <property type="entry name" value="GPCR_3_C"/>
</dbReference>
<evidence type="ECO:0000256" key="2">
    <source>
        <dbReference type="ARBA" id="ARBA00022475"/>
    </source>
</evidence>
<proteinExistence type="predicted"/>
<keyword evidence="2" id="KW-1003">Cell membrane</keyword>
<evidence type="ECO:0000256" key="8">
    <source>
        <dbReference type="ARBA" id="ARBA00023180"/>
    </source>
</evidence>
<dbReference type="PROSITE" id="PS50259">
    <property type="entry name" value="G_PROTEIN_RECEP_F3_4"/>
    <property type="match status" value="1"/>
</dbReference>
<comment type="caution">
    <text evidence="13">The sequence shown here is derived from an EMBL/GenBank/DDBJ whole genome shotgun (WGS) entry which is preliminary data.</text>
</comment>
<evidence type="ECO:0000256" key="4">
    <source>
        <dbReference type="ARBA" id="ARBA00022989"/>
    </source>
</evidence>
<dbReference type="InterPro" id="IPR028082">
    <property type="entry name" value="Peripla_BP_I"/>
</dbReference>
<reference evidence="13" key="1">
    <citation type="journal article" date="2018" name="Genome Res.">
        <title>The genomic architecture and molecular evolution of ant odorant receptors.</title>
        <authorList>
            <person name="McKenzie S.K."/>
            <person name="Kronauer D.J.C."/>
        </authorList>
    </citation>
    <scope>NUCLEOTIDE SEQUENCE [LARGE SCALE GENOMIC DNA]</scope>
    <source>
        <strain evidence="13">Clonal line C1</strain>
    </source>
</reference>
<evidence type="ECO:0000256" key="7">
    <source>
        <dbReference type="ARBA" id="ARBA00023170"/>
    </source>
</evidence>
<feature type="non-terminal residue" evidence="13">
    <location>
        <position position="1"/>
    </location>
</feature>
<dbReference type="InterPro" id="IPR000337">
    <property type="entry name" value="GPCR_3"/>
</dbReference>
<feature type="compositionally biased region" description="Polar residues" evidence="10">
    <location>
        <begin position="682"/>
        <end position="691"/>
    </location>
</feature>
<dbReference type="Pfam" id="PF17906">
    <property type="entry name" value="HTH_48"/>
    <property type="match status" value="1"/>
</dbReference>
<evidence type="ECO:0000259" key="12">
    <source>
        <dbReference type="PROSITE" id="PS50259"/>
    </source>
</evidence>
<dbReference type="Proteomes" id="UP000279307">
    <property type="component" value="Chromosome 13"/>
</dbReference>
<gene>
    <name evidence="13" type="ORF">DMN91_012485</name>
</gene>
<evidence type="ECO:0000256" key="10">
    <source>
        <dbReference type="SAM" id="MobiDB-lite"/>
    </source>
</evidence>
<feature type="transmembrane region" description="Helical" evidence="11">
    <location>
        <begin position="447"/>
        <end position="470"/>
    </location>
</feature>
<dbReference type="AlphaFoldDB" id="A0A3L8D5Q4"/>
<evidence type="ECO:0000256" key="1">
    <source>
        <dbReference type="ARBA" id="ARBA00004651"/>
    </source>
</evidence>
<feature type="domain" description="G-protein coupled receptors family 3 profile" evidence="12">
    <location>
        <begin position="305"/>
        <end position="544"/>
    </location>
</feature>
<evidence type="ECO:0000256" key="3">
    <source>
        <dbReference type="ARBA" id="ARBA00022692"/>
    </source>
</evidence>
<feature type="transmembrane region" description="Helical" evidence="11">
    <location>
        <begin position="361"/>
        <end position="381"/>
    </location>
</feature>
<feature type="transmembrane region" description="Helical" evidence="11">
    <location>
        <begin position="329"/>
        <end position="349"/>
    </location>
</feature>
<keyword evidence="8" id="KW-0325">Glycoprotein</keyword>
<dbReference type="PANTHER" id="PTHR24060">
    <property type="entry name" value="METABOTROPIC GLUTAMATE RECEPTOR"/>
    <property type="match status" value="1"/>
</dbReference>
<dbReference type="Pfam" id="PF01094">
    <property type="entry name" value="ANF_receptor"/>
    <property type="match status" value="1"/>
</dbReference>
<dbReference type="PRINTS" id="PR00248">
    <property type="entry name" value="GPCRMGR"/>
</dbReference>
<feature type="region of interest" description="Disordered" evidence="10">
    <location>
        <begin position="674"/>
        <end position="753"/>
    </location>
</feature>
<keyword evidence="9" id="KW-0807">Transducer</keyword>
<feature type="transmembrane region" description="Helical" evidence="11">
    <location>
        <begin position="402"/>
        <end position="422"/>
    </location>
</feature>
<dbReference type="CDD" id="cd15045">
    <property type="entry name" value="7tmC_mGluRs"/>
    <property type="match status" value="1"/>
</dbReference>
<dbReference type="Pfam" id="PF00003">
    <property type="entry name" value="7tm_3"/>
    <property type="match status" value="1"/>
</dbReference>
<keyword evidence="6 11" id="KW-0472">Membrane</keyword>
<keyword evidence="4 11" id="KW-1133">Transmembrane helix</keyword>
<evidence type="ECO:0000256" key="6">
    <source>
        <dbReference type="ARBA" id="ARBA00023136"/>
    </source>
</evidence>
<dbReference type="Gene3D" id="3.40.50.2300">
    <property type="match status" value="1"/>
</dbReference>
<sequence length="753" mass="85312">KGENDGGAKRRRVRPYGQHFHENSFPRITCRRLHHLRLRPGSRRGHESGETVQRDRRFSWIGSDGWSARGLVSNDNEPEVEGTLSVQPQANPVKGFEEYFLNLTVENNRRNPWFVEFWEDHFKCRYPNSSRTPYNKKYTKPCTTKQRLTKQDTAFEDQLQFVSDAVMAFAYAFRDMHQDLCHGKAGLCDAMKPTKGTKLLQYLRKVDFEGLSGDKFKFDKNGDGPARYNIIHFKQISAKKYKWVRVGKYLEGELRLNMSEIQFKLGHPQPPESVCSLPCELGQAKKYVEGERCCWHCFNCTQYQVTLFVCGVFLRHNDTPVVRASGRELSYVLLLGILLCYLVTFTLVLKPTNVVCSIQRFAAGFCFTVVYAALLTKTNRISRIFRAGSAKRPSFISPRSQLIICCGLIFVQILINAIWMIIDPARAMHHYPMMEDNLLVCNNYIDASYMIAFAFPTVLIVVCTVYAILTRKIPEAFNESKHIGLTMYTTCVIWCAFVPLYYGTGSNIALRITSMSVTISLSASVTLICLFSPKVDHLNLRIRKLNIKASTWKALMFKVTMEKSKIRVIYEYEFRRGTTVSETARNINAVFGEGSTTKATVGNWFKNFRDGDFSLANEPRGRPKTKVDNDHLRAVVEFDPSQSTRELASIFNVSIPTILVPLAAIGYELELKDQKNGKPPATCTSRSTQTTNKDEEHHVVTSNKESPDVIASASNKESKSNTTTTTTTTAPTKRLNSNARIGNGPLSQSDVSL</sequence>
<dbReference type="Gene3D" id="2.10.50.30">
    <property type="entry name" value="GPCR, family 3, nine cysteines domain"/>
    <property type="match status" value="1"/>
</dbReference>
<dbReference type="GO" id="GO:0005886">
    <property type="term" value="C:plasma membrane"/>
    <property type="evidence" value="ECO:0007669"/>
    <property type="project" value="UniProtKB-SubCell"/>
</dbReference>
<comment type="subcellular location">
    <subcellularLocation>
        <location evidence="1">Cell membrane</location>
        <topology evidence="1">Multi-pass membrane protein</topology>
    </subcellularLocation>
</comment>
<dbReference type="GO" id="GO:0004930">
    <property type="term" value="F:G protein-coupled receptor activity"/>
    <property type="evidence" value="ECO:0007669"/>
    <property type="project" value="UniProtKB-KW"/>
</dbReference>
<keyword evidence="5" id="KW-0297">G-protein coupled receptor</keyword>
<organism evidence="13">
    <name type="scientific">Ooceraea biroi</name>
    <name type="common">Clonal raider ant</name>
    <name type="synonym">Cerapachys biroi</name>
    <dbReference type="NCBI Taxonomy" id="2015173"/>
    <lineage>
        <taxon>Eukaryota</taxon>
        <taxon>Metazoa</taxon>
        <taxon>Ecdysozoa</taxon>
        <taxon>Arthropoda</taxon>
        <taxon>Hexapoda</taxon>
        <taxon>Insecta</taxon>
        <taxon>Pterygota</taxon>
        <taxon>Neoptera</taxon>
        <taxon>Endopterygota</taxon>
        <taxon>Hymenoptera</taxon>
        <taxon>Apocrita</taxon>
        <taxon>Aculeata</taxon>
        <taxon>Formicoidea</taxon>
        <taxon>Formicidae</taxon>
        <taxon>Dorylinae</taxon>
        <taxon>Ooceraea</taxon>
    </lineage>
</organism>
<dbReference type="InterPro" id="IPR038550">
    <property type="entry name" value="GPCR_3_9-Cys_sf"/>
</dbReference>
<feature type="transmembrane region" description="Helical" evidence="11">
    <location>
        <begin position="508"/>
        <end position="531"/>
    </location>
</feature>
<dbReference type="InterPro" id="IPR001828">
    <property type="entry name" value="ANF_lig-bd_rcpt"/>
</dbReference>
<evidence type="ECO:0000313" key="13">
    <source>
        <dbReference type="EMBL" id="RLU15491.1"/>
    </source>
</evidence>
<protein>
    <recommendedName>
        <fullName evidence="12">G-protein coupled receptors family 3 profile domain-containing protein</fullName>
    </recommendedName>
</protein>
<dbReference type="OrthoDB" id="425344at2759"/>
<evidence type="ECO:0000256" key="5">
    <source>
        <dbReference type="ARBA" id="ARBA00023040"/>
    </source>
</evidence>
<evidence type="ECO:0000256" key="9">
    <source>
        <dbReference type="ARBA" id="ARBA00023224"/>
    </source>
</evidence>
<dbReference type="InterPro" id="IPR041426">
    <property type="entry name" value="Mos1_HTH"/>
</dbReference>
<dbReference type="InterPro" id="IPR050726">
    <property type="entry name" value="mGluR"/>
</dbReference>
<evidence type="ECO:0000256" key="11">
    <source>
        <dbReference type="SAM" id="Phobius"/>
    </source>
</evidence>
<keyword evidence="3 11" id="KW-0812">Transmembrane</keyword>
<dbReference type="Gene3D" id="1.10.10.1450">
    <property type="match status" value="1"/>
</dbReference>
<dbReference type="EMBL" id="QOIP01000013">
    <property type="protein sequence ID" value="RLU15491.1"/>
    <property type="molecule type" value="Genomic_DNA"/>
</dbReference>
<feature type="compositionally biased region" description="Polar residues" evidence="10">
    <location>
        <begin position="730"/>
        <end position="753"/>
    </location>
</feature>
<accession>A0A3L8D5Q4</accession>
<dbReference type="SUPFAM" id="SSF53822">
    <property type="entry name" value="Periplasmic binding protein-like I"/>
    <property type="match status" value="1"/>
</dbReference>
<name>A0A3L8D5Q4_OOCBI</name>
<feature type="transmembrane region" description="Helical" evidence="11">
    <location>
        <begin position="482"/>
        <end position="502"/>
    </location>
</feature>
<keyword evidence="7" id="KW-0675">Receptor</keyword>
<reference evidence="13" key="2">
    <citation type="submission" date="2018-07" db="EMBL/GenBank/DDBJ databases">
        <authorList>
            <person name="Mckenzie S.K."/>
            <person name="Kronauer D.J.C."/>
        </authorList>
    </citation>
    <scope>NUCLEOTIDE SEQUENCE</scope>
    <source>
        <strain evidence="13">Clonal line C1</strain>
    </source>
</reference>